<evidence type="ECO:0000313" key="2">
    <source>
        <dbReference type="Proteomes" id="UP000192906"/>
    </source>
</evidence>
<organism evidence="1 2">
    <name type="scientific">Desulfovibrio gilichinskyi</name>
    <dbReference type="NCBI Taxonomy" id="1519643"/>
    <lineage>
        <taxon>Bacteria</taxon>
        <taxon>Pseudomonadati</taxon>
        <taxon>Thermodesulfobacteriota</taxon>
        <taxon>Desulfovibrionia</taxon>
        <taxon>Desulfovibrionales</taxon>
        <taxon>Desulfovibrionaceae</taxon>
        <taxon>Desulfovibrio</taxon>
    </lineage>
</organism>
<evidence type="ECO:0008006" key="3">
    <source>
        <dbReference type="Google" id="ProtNLM"/>
    </source>
</evidence>
<dbReference type="STRING" id="1519643.SAMN06295933_2332"/>
<dbReference type="AlphaFoldDB" id="A0A1X7DXH0"/>
<reference evidence="2" key="1">
    <citation type="submission" date="2017-04" db="EMBL/GenBank/DDBJ databases">
        <authorList>
            <person name="Varghese N."/>
            <person name="Submissions S."/>
        </authorList>
    </citation>
    <scope>NUCLEOTIDE SEQUENCE [LARGE SCALE GENOMIC DNA]</scope>
    <source>
        <strain evidence="2">K3S</strain>
    </source>
</reference>
<accession>A0A1X7DXH0</accession>
<proteinExistence type="predicted"/>
<name>A0A1X7DXH0_9BACT</name>
<dbReference type="RefSeq" id="WP_085102400.1">
    <property type="nucleotide sequence ID" value="NZ_FWZU01000004.1"/>
</dbReference>
<gene>
    <name evidence="1" type="ORF">SAMN06295933_2332</name>
</gene>
<dbReference type="Proteomes" id="UP000192906">
    <property type="component" value="Unassembled WGS sequence"/>
</dbReference>
<evidence type="ECO:0000313" key="1">
    <source>
        <dbReference type="EMBL" id="SMF23537.1"/>
    </source>
</evidence>
<sequence>MDVYGYFLDDPINFHDRTGFAGKSEGKEQGTYSKIASGLHKAAIAIPKGLEKTADKSTEGIKKATIEDGKAASKAIVKGSHVAKEAIEKAADEFKNNKELQKYTGIALGAGAVPIALAGGAAVASTEAGAAIGEMAYSTGKKALKESKTIFRDAEKIGKKVFKASDKKLYHGLDKIEQSVGTENVKDFISAFNAGELPSVTSWGGGIGGILAGKDELHENTNKLIKYLKSKK</sequence>
<protein>
    <recommendedName>
        <fullName evidence="3">Pre-toxin TG domain-containing protein</fullName>
    </recommendedName>
</protein>
<dbReference type="EMBL" id="FWZU01000004">
    <property type="protein sequence ID" value="SMF23537.1"/>
    <property type="molecule type" value="Genomic_DNA"/>
</dbReference>
<dbReference type="OrthoDB" id="5458729at2"/>
<keyword evidence="2" id="KW-1185">Reference proteome</keyword>